<feature type="region of interest" description="Disordered" evidence="1">
    <location>
        <begin position="189"/>
        <end position="208"/>
    </location>
</feature>
<accession>A0A2Z7BD18</accession>
<keyword evidence="3" id="KW-1185">Reference proteome</keyword>
<organism evidence="2 3">
    <name type="scientific">Dorcoceras hygrometricum</name>
    <dbReference type="NCBI Taxonomy" id="472368"/>
    <lineage>
        <taxon>Eukaryota</taxon>
        <taxon>Viridiplantae</taxon>
        <taxon>Streptophyta</taxon>
        <taxon>Embryophyta</taxon>
        <taxon>Tracheophyta</taxon>
        <taxon>Spermatophyta</taxon>
        <taxon>Magnoliopsida</taxon>
        <taxon>eudicotyledons</taxon>
        <taxon>Gunneridae</taxon>
        <taxon>Pentapetalae</taxon>
        <taxon>asterids</taxon>
        <taxon>lamiids</taxon>
        <taxon>Lamiales</taxon>
        <taxon>Gesneriaceae</taxon>
        <taxon>Didymocarpoideae</taxon>
        <taxon>Trichosporeae</taxon>
        <taxon>Loxocarpinae</taxon>
        <taxon>Dorcoceras</taxon>
    </lineage>
</organism>
<evidence type="ECO:0000313" key="2">
    <source>
        <dbReference type="EMBL" id="KZV32120.1"/>
    </source>
</evidence>
<proteinExistence type="predicted"/>
<feature type="compositionally biased region" description="Low complexity" evidence="1">
    <location>
        <begin position="189"/>
        <end position="198"/>
    </location>
</feature>
<sequence length="380" mass="41284">MASSLIGNTNQVHFASVLAMDNAEMVAMFEALVASGLNGFLGCMSEIFETALNEFYQNTSVRDGKVVSTVQGKLVEISEEIFARNFQLLVEGLIDINEVPKDLIFYSRTEFSFTDEQLTTSCKKRELKIEYRLLSDIVAKSITVKEGSFDAVTHERDIVAVSTVIDIAVDASDFVGVFRRGTDVHMILSESSSSSSGSAHPDSPPTSADSSLHFNAYDICLSQRGTDVHMILSESSSSSSGSAHPDPAVLANFSQRPLDTDLTSPNPSTMDSRVLFTTDDTPIGVEQILMPTTVTPQDFREPLIQLRALVSQISTEHGASSGFLRWILKVHGLKLCPIQLWGTTCLCCIAITATIAQSGSITGWLHSSMQFVKGNIRLGP</sequence>
<reference evidence="2 3" key="1">
    <citation type="journal article" date="2015" name="Proc. Natl. Acad. Sci. U.S.A.">
        <title>The resurrection genome of Boea hygrometrica: A blueprint for survival of dehydration.</title>
        <authorList>
            <person name="Xiao L."/>
            <person name="Yang G."/>
            <person name="Zhang L."/>
            <person name="Yang X."/>
            <person name="Zhao S."/>
            <person name="Ji Z."/>
            <person name="Zhou Q."/>
            <person name="Hu M."/>
            <person name="Wang Y."/>
            <person name="Chen M."/>
            <person name="Xu Y."/>
            <person name="Jin H."/>
            <person name="Xiao X."/>
            <person name="Hu G."/>
            <person name="Bao F."/>
            <person name="Hu Y."/>
            <person name="Wan P."/>
            <person name="Li L."/>
            <person name="Deng X."/>
            <person name="Kuang T."/>
            <person name="Xiang C."/>
            <person name="Zhu J.K."/>
            <person name="Oliver M.J."/>
            <person name="He Y."/>
        </authorList>
    </citation>
    <scope>NUCLEOTIDE SEQUENCE [LARGE SCALE GENOMIC DNA]</scope>
    <source>
        <strain evidence="3">cv. XS01</strain>
    </source>
</reference>
<dbReference type="EMBL" id="KV006931">
    <property type="protein sequence ID" value="KZV32120.1"/>
    <property type="molecule type" value="Genomic_DNA"/>
</dbReference>
<gene>
    <name evidence="2" type="ORF">F511_31878</name>
</gene>
<dbReference type="Proteomes" id="UP000250235">
    <property type="component" value="Unassembled WGS sequence"/>
</dbReference>
<protein>
    <submittedName>
        <fullName evidence="2">D-cysteine desulfhydrase 2, mitochondrial</fullName>
    </submittedName>
</protein>
<evidence type="ECO:0000313" key="3">
    <source>
        <dbReference type="Proteomes" id="UP000250235"/>
    </source>
</evidence>
<evidence type="ECO:0000256" key="1">
    <source>
        <dbReference type="SAM" id="MobiDB-lite"/>
    </source>
</evidence>
<dbReference type="AlphaFoldDB" id="A0A2Z7BD18"/>
<name>A0A2Z7BD18_9LAMI</name>